<feature type="region of interest" description="Disordered" evidence="1">
    <location>
        <begin position="21"/>
        <end position="92"/>
    </location>
</feature>
<feature type="compositionally biased region" description="Low complexity" evidence="1">
    <location>
        <begin position="290"/>
        <end position="300"/>
    </location>
</feature>
<reference evidence="2" key="1">
    <citation type="journal article" date="2019" name="Plant J.">
        <title>Chlorella vulgaris genome assembly and annotation reveals the molecular basis for metabolic acclimation to high light conditions.</title>
        <authorList>
            <person name="Cecchin M."/>
            <person name="Marcolungo L."/>
            <person name="Rossato M."/>
            <person name="Girolomoni L."/>
            <person name="Cosentino E."/>
            <person name="Cuine S."/>
            <person name="Li-Beisson Y."/>
            <person name="Delledonne M."/>
            <person name="Ballottari M."/>
        </authorList>
    </citation>
    <scope>NUCLEOTIDE SEQUENCE</scope>
    <source>
        <strain evidence="2">211/11P</strain>
    </source>
</reference>
<dbReference type="EMBL" id="SIDB01000004">
    <property type="protein sequence ID" value="KAI3433469.1"/>
    <property type="molecule type" value="Genomic_DNA"/>
</dbReference>
<evidence type="ECO:0000313" key="3">
    <source>
        <dbReference type="Proteomes" id="UP001055712"/>
    </source>
</evidence>
<sequence>MALQPAAASHYLCGTRIKPAAVQPGPAASRRTCLQPAQQRPSPRHVCRANYRWSAGDEQGRKRESLFDANNRQQPTRGDGSPVNNLSDGSDWPEEWQQWVDAADGTDRQQEQSLADQEQEWEAAAPASSGLRSGRLGRRRAAAAAPGDDGSSTGMSRLAQLRQQVAQQAAAASVGETAVQQDVWGQAELRQIRRQRAAEAAAAAGELPPVPDQVAQEWGPLEAAPAAAAASTEEWGWAAESWAGGRGNGSTSRAGQQQAPGQQAAGSGPGSWELAQQQRELRRQRRREQAAAGRATQAGTTDASADGNGAAPGGQTGGTGWQQQQQYGQQYGDADEQYSEMYEPGASVEPNIALLSTAEVDRVLPLVPRSQQAAFYNGSATDSVQRWFAALATTVVVSKVALLAASSLTWPLWWPWAQAANKNLALKRQYRYCGLWRTQVLDVSVTGRPKPFTSLDGGGGGTLLRMARILVGDPGGAQTEMLLPYDSRYELIQAGQPAELLALSNDAAFRSFKAVKDVYLPGSGLWVSEYPYADRSQFLQVSLEVEREAQEEVSAQQYGADAGAPAGQPGEQQQYSGGWQQDDYRQ</sequence>
<evidence type="ECO:0000313" key="2">
    <source>
        <dbReference type="EMBL" id="KAI3433469.1"/>
    </source>
</evidence>
<dbReference type="OrthoDB" id="191206at2759"/>
<feature type="region of interest" description="Disordered" evidence="1">
    <location>
        <begin position="104"/>
        <end position="154"/>
    </location>
</feature>
<feature type="region of interest" description="Disordered" evidence="1">
    <location>
        <begin position="550"/>
        <end position="586"/>
    </location>
</feature>
<feature type="region of interest" description="Disordered" evidence="1">
    <location>
        <begin position="241"/>
        <end position="334"/>
    </location>
</feature>
<feature type="compositionally biased region" description="Gly residues" evidence="1">
    <location>
        <begin position="310"/>
        <end position="320"/>
    </location>
</feature>
<name>A0A9D4TS83_CHLVU</name>
<evidence type="ECO:0000256" key="1">
    <source>
        <dbReference type="SAM" id="MobiDB-lite"/>
    </source>
</evidence>
<feature type="compositionally biased region" description="Polar residues" evidence="1">
    <location>
        <begin position="68"/>
        <end position="88"/>
    </location>
</feature>
<comment type="caution">
    <text evidence="2">The sequence shown here is derived from an EMBL/GenBank/DDBJ whole genome shotgun (WGS) entry which is preliminary data.</text>
</comment>
<protein>
    <submittedName>
        <fullName evidence="2">Uncharacterized protein</fullName>
    </submittedName>
</protein>
<feature type="compositionally biased region" description="Low complexity" evidence="1">
    <location>
        <begin position="555"/>
        <end position="575"/>
    </location>
</feature>
<organism evidence="2 3">
    <name type="scientific">Chlorella vulgaris</name>
    <name type="common">Green alga</name>
    <dbReference type="NCBI Taxonomy" id="3077"/>
    <lineage>
        <taxon>Eukaryota</taxon>
        <taxon>Viridiplantae</taxon>
        <taxon>Chlorophyta</taxon>
        <taxon>core chlorophytes</taxon>
        <taxon>Trebouxiophyceae</taxon>
        <taxon>Chlorellales</taxon>
        <taxon>Chlorellaceae</taxon>
        <taxon>Chlorella clade</taxon>
        <taxon>Chlorella</taxon>
    </lineage>
</organism>
<feature type="compositionally biased region" description="Low complexity" evidence="1">
    <location>
        <begin position="321"/>
        <end position="332"/>
    </location>
</feature>
<reference evidence="2" key="2">
    <citation type="submission" date="2020-11" db="EMBL/GenBank/DDBJ databases">
        <authorList>
            <person name="Cecchin M."/>
            <person name="Marcolungo L."/>
            <person name="Rossato M."/>
            <person name="Girolomoni L."/>
            <person name="Cosentino E."/>
            <person name="Cuine S."/>
            <person name="Li-Beisson Y."/>
            <person name="Delledonne M."/>
            <person name="Ballottari M."/>
        </authorList>
    </citation>
    <scope>NUCLEOTIDE SEQUENCE</scope>
    <source>
        <strain evidence="2">211/11P</strain>
        <tissue evidence="2">Whole cell</tissue>
    </source>
</reference>
<feature type="compositionally biased region" description="Low complexity" evidence="1">
    <location>
        <begin position="254"/>
        <end position="278"/>
    </location>
</feature>
<dbReference type="Proteomes" id="UP001055712">
    <property type="component" value="Unassembled WGS sequence"/>
</dbReference>
<feature type="compositionally biased region" description="Low complexity" evidence="1">
    <location>
        <begin position="142"/>
        <end position="154"/>
    </location>
</feature>
<dbReference type="AlphaFoldDB" id="A0A9D4TS83"/>
<keyword evidence="3" id="KW-1185">Reference proteome</keyword>
<gene>
    <name evidence="2" type="ORF">D9Q98_003281</name>
</gene>
<accession>A0A9D4TS83</accession>
<proteinExistence type="predicted"/>